<evidence type="ECO:0000313" key="17">
    <source>
        <dbReference type="EMBL" id="CUH75107.1"/>
    </source>
</evidence>
<keyword evidence="11 14" id="KW-0411">Iron-sulfur</keyword>
<name>A0A0P1GHK0_9RHOB</name>
<dbReference type="Pfam" id="PF05187">
    <property type="entry name" value="Fer4_ETF_QO"/>
    <property type="match status" value="1"/>
</dbReference>
<dbReference type="InterPro" id="IPR007859">
    <property type="entry name" value="ETF-QO/FixX_C"/>
</dbReference>
<dbReference type="SUPFAM" id="SSF54373">
    <property type="entry name" value="FAD-linked reductases, C-terminal domain"/>
    <property type="match status" value="1"/>
</dbReference>
<evidence type="ECO:0000256" key="1">
    <source>
        <dbReference type="ARBA" id="ARBA00001974"/>
    </source>
</evidence>
<evidence type="ECO:0000256" key="3">
    <source>
        <dbReference type="ARBA" id="ARBA00022448"/>
    </source>
</evidence>
<dbReference type="GO" id="GO:0004174">
    <property type="term" value="F:electron-transferring-flavoprotein dehydrogenase activity"/>
    <property type="evidence" value="ECO:0007669"/>
    <property type="project" value="UniProtKB-UniRule"/>
</dbReference>
<dbReference type="Pfam" id="PF21162">
    <property type="entry name" value="ETFQO_UQ-bd"/>
    <property type="match status" value="1"/>
</dbReference>
<evidence type="ECO:0000256" key="12">
    <source>
        <dbReference type="ARBA" id="ARBA00023075"/>
    </source>
</evidence>
<evidence type="ECO:0000256" key="10">
    <source>
        <dbReference type="ARBA" id="ARBA00023004"/>
    </source>
</evidence>
<dbReference type="EC" id="1.5.5.1" evidence="14"/>
<dbReference type="SUPFAM" id="SSF54862">
    <property type="entry name" value="4Fe-4S ferredoxins"/>
    <property type="match status" value="1"/>
</dbReference>
<dbReference type="PANTHER" id="PTHR10617:SF107">
    <property type="entry name" value="ELECTRON TRANSFER FLAVOPROTEIN-UBIQUINONE OXIDOREDUCTASE, MITOCHONDRIAL"/>
    <property type="match status" value="1"/>
</dbReference>
<keyword evidence="10 14" id="KW-0408">Iron</keyword>
<evidence type="ECO:0000256" key="4">
    <source>
        <dbReference type="ARBA" id="ARBA00022485"/>
    </source>
</evidence>
<gene>
    <name evidence="17" type="ORF">TRN7648_00263</name>
</gene>
<keyword evidence="18" id="KW-1185">Reference proteome</keyword>
<evidence type="ECO:0000256" key="5">
    <source>
        <dbReference type="ARBA" id="ARBA00022630"/>
    </source>
</evidence>
<feature type="domain" description="ETF-QO/FixC ubiquinone-binding" evidence="16">
    <location>
        <begin position="210"/>
        <end position="303"/>
    </location>
</feature>
<keyword evidence="9 14" id="KW-0560">Oxidoreductase</keyword>
<dbReference type="GO" id="GO:0051539">
    <property type="term" value="F:4 iron, 4 sulfur cluster binding"/>
    <property type="evidence" value="ECO:0007669"/>
    <property type="project" value="UniProtKB-UniRule"/>
</dbReference>
<evidence type="ECO:0000256" key="9">
    <source>
        <dbReference type="ARBA" id="ARBA00023002"/>
    </source>
</evidence>
<comment type="catalytic activity">
    <reaction evidence="13 14">
        <text>a ubiquinone + reduced [electron-transfer flavoprotein] = a ubiquinol + oxidized [electron-transfer flavoprotein] + H(+)</text>
        <dbReference type="Rhea" id="RHEA:24052"/>
        <dbReference type="Rhea" id="RHEA-COMP:9565"/>
        <dbReference type="Rhea" id="RHEA-COMP:9566"/>
        <dbReference type="Rhea" id="RHEA-COMP:10685"/>
        <dbReference type="Rhea" id="RHEA-COMP:10686"/>
        <dbReference type="ChEBI" id="CHEBI:15378"/>
        <dbReference type="ChEBI" id="CHEBI:16389"/>
        <dbReference type="ChEBI" id="CHEBI:17976"/>
        <dbReference type="ChEBI" id="CHEBI:57692"/>
        <dbReference type="ChEBI" id="CHEBI:58307"/>
        <dbReference type="EC" id="1.5.5.1"/>
    </reaction>
</comment>
<comment type="function">
    <text evidence="2 14">Accepts electrons from ETF and reduces ubiquinone.</text>
</comment>
<dbReference type="InterPro" id="IPR049398">
    <property type="entry name" value="ETF-QO/FixC_UQ-bd"/>
</dbReference>
<dbReference type="Gene3D" id="3.30.70.20">
    <property type="match status" value="1"/>
</dbReference>
<evidence type="ECO:0000256" key="14">
    <source>
        <dbReference type="RuleBase" id="RU366068"/>
    </source>
</evidence>
<dbReference type="InterPro" id="IPR040156">
    <property type="entry name" value="ETF-QO"/>
</dbReference>
<evidence type="ECO:0000313" key="18">
    <source>
        <dbReference type="Proteomes" id="UP000054935"/>
    </source>
</evidence>
<sequence length="549" mass="59902">MSDVTRESMEYDVVIVGGGPAGLSAAIRLKQLDADLQVVLLEKGSEIGAHILSGAVLDPCGLDALIPDWKEKGAPLNTPVKEDNFYMLGEAGQIRIPNWPMPKLMNNHGNYIVSMGNVCRWMAEQAEELGVEIFPGMACSELVYGENGEVRGVVAGEFGKEADGSQGPGYEPGMELLGKYVFLSEGVRGSLAKEVMAKYDLSEGKDPQKFGIGMKEIWEIDPAKHKEGTVTHTMGWPLGGNAGGGSFIYHLENNQVYVGFVVHLNYENPYLFPYMEFQRFKHHPMVAELLEGGKRVAYGARAISEGGYQSMPKMVAPGVALLGCSVGMVNVPRIKGNHNAMLSGKAAAEAAVDAIKAGRSADELTSYETEVRSGPIGKDLKQVRNVKPMWSKWGMTASLAFGGLDMWTNELFGLSLFGTLSHGKSDAEATGKAARFEPIDYPKPDGKLSFDRLTNVAFSFTNHEESQPSHLQLKDPIEPVVYNLRNYAGPAQRYCPAGVYEFVEKDGEQQFVINFQNCVHCKTCDIKDPSQNIQWTVPQGGDGPNYPNM</sequence>
<keyword evidence="3 14" id="KW-0813">Transport</keyword>
<dbReference type="InterPro" id="IPR036188">
    <property type="entry name" value="FAD/NAD-bd_sf"/>
</dbReference>
<evidence type="ECO:0000256" key="8">
    <source>
        <dbReference type="ARBA" id="ARBA00022982"/>
    </source>
</evidence>
<evidence type="ECO:0000259" key="15">
    <source>
        <dbReference type="Pfam" id="PF05187"/>
    </source>
</evidence>
<reference evidence="17 18" key="1">
    <citation type="submission" date="2015-09" db="EMBL/GenBank/DDBJ databases">
        <authorList>
            <consortium name="Swine Surveillance"/>
        </authorList>
    </citation>
    <scope>NUCLEOTIDE SEQUENCE [LARGE SCALE GENOMIC DNA]</scope>
    <source>
        <strain evidence="17 18">CECT 7648</strain>
    </source>
</reference>
<evidence type="ECO:0000256" key="6">
    <source>
        <dbReference type="ARBA" id="ARBA00022723"/>
    </source>
</evidence>
<evidence type="ECO:0000259" key="16">
    <source>
        <dbReference type="Pfam" id="PF21162"/>
    </source>
</evidence>
<dbReference type="EMBL" id="CYSE01000001">
    <property type="protein sequence ID" value="CUH75107.1"/>
    <property type="molecule type" value="Genomic_DNA"/>
</dbReference>
<dbReference type="GO" id="GO:0046872">
    <property type="term" value="F:metal ion binding"/>
    <property type="evidence" value="ECO:0007669"/>
    <property type="project" value="UniProtKB-KW"/>
</dbReference>
<dbReference type="OrthoDB" id="9766632at2"/>
<evidence type="ECO:0000256" key="11">
    <source>
        <dbReference type="ARBA" id="ARBA00023014"/>
    </source>
</evidence>
<protein>
    <recommendedName>
        <fullName evidence="14">Electron transfer flavoprotein-ubiquinone oxidoreductase</fullName>
        <shortName evidence="14">ETF-QO</shortName>
        <ecNumber evidence="14">1.5.5.1</ecNumber>
    </recommendedName>
</protein>
<dbReference type="Pfam" id="PF13450">
    <property type="entry name" value="NAD_binding_8"/>
    <property type="match status" value="1"/>
</dbReference>
<keyword evidence="4" id="KW-0004">4Fe-4S</keyword>
<dbReference type="STRING" id="441103.TRN7648_00263"/>
<accession>A0A0P1GHK0</accession>
<feature type="domain" description="ETF-QO/FixX C-terminal" evidence="15">
    <location>
        <begin position="446"/>
        <end position="546"/>
    </location>
</feature>
<comment type="cofactor">
    <cofactor evidence="1 14">
        <name>FAD</name>
        <dbReference type="ChEBI" id="CHEBI:57692"/>
    </cofactor>
</comment>
<dbReference type="Gene3D" id="3.50.50.60">
    <property type="entry name" value="FAD/NAD(P)-binding domain"/>
    <property type="match status" value="1"/>
</dbReference>
<dbReference type="Gene3D" id="3.30.9.90">
    <property type="match status" value="1"/>
</dbReference>
<keyword evidence="5 14" id="KW-0285">Flavoprotein</keyword>
<dbReference type="SUPFAM" id="SSF51905">
    <property type="entry name" value="FAD/NAD(P)-binding domain"/>
    <property type="match status" value="1"/>
</dbReference>
<keyword evidence="12 14" id="KW-0830">Ubiquinone</keyword>
<dbReference type="FunFam" id="3.30.70.20:FF:000012">
    <property type="entry name" value="Electron transfer flavoprotein-ubiquinone oxidoreductase, mitochondrial"/>
    <property type="match status" value="1"/>
</dbReference>
<dbReference type="RefSeq" id="WP_058245836.1">
    <property type="nucleotide sequence ID" value="NZ_CYSE01000001.1"/>
</dbReference>
<proteinExistence type="predicted"/>
<evidence type="ECO:0000256" key="2">
    <source>
        <dbReference type="ARBA" id="ARBA00002819"/>
    </source>
</evidence>
<dbReference type="AlphaFoldDB" id="A0A0P1GHK0"/>
<organism evidence="17 18">
    <name type="scientific">Tropicibacter naphthalenivorans</name>
    <dbReference type="NCBI Taxonomy" id="441103"/>
    <lineage>
        <taxon>Bacteria</taxon>
        <taxon>Pseudomonadati</taxon>
        <taxon>Pseudomonadota</taxon>
        <taxon>Alphaproteobacteria</taxon>
        <taxon>Rhodobacterales</taxon>
        <taxon>Roseobacteraceae</taxon>
        <taxon>Tropicibacter</taxon>
    </lineage>
</organism>
<keyword evidence="7 14" id="KW-0274">FAD</keyword>
<dbReference type="Proteomes" id="UP000054935">
    <property type="component" value="Unassembled WGS sequence"/>
</dbReference>
<evidence type="ECO:0000256" key="7">
    <source>
        <dbReference type="ARBA" id="ARBA00022827"/>
    </source>
</evidence>
<evidence type="ECO:0000256" key="13">
    <source>
        <dbReference type="ARBA" id="ARBA00052682"/>
    </source>
</evidence>
<keyword evidence="8 14" id="KW-0249">Electron transport</keyword>
<keyword evidence="6 14" id="KW-0479">Metal-binding</keyword>
<dbReference type="PANTHER" id="PTHR10617">
    <property type="entry name" value="ELECTRON TRANSFER FLAVOPROTEIN-UBIQUINONE OXIDOREDUCTASE"/>
    <property type="match status" value="1"/>
</dbReference>
<comment type="cofactor">
    <cofactor evidence="14">
        <name>[4Fe-4S] cluster</name>
        <dbReference type="ChEBI" id="CHEBI:49883"/>
    </cofactor>
    <text evidence="14">Binds 1 [4Fe-4S] cluster.</text>
</comment>